<evidence type="ECO:0000313" key="16">
    <source>
        <dbReference type="EMBL" id="KAJ8513167.1"/>
    </source>
</evidence>
<dbReference type="Proteomes" id="UP001222027">
    <property type="component" value="Unassembled WGS sequence"/>
</dbReference>
<dbReference type="FunFam" id="3.30.200.20:FF:000195">
    <property type="entry name" value="G-type lectin S-receptor-like serine/threonine-protein kinase"/>
    <property type="match status" value="1"/>
</dbReference>
<dbReference type="PANTHER" id="PTHR27002:SF616">
    <property type="entry name" value="RECEPTOR-LIKE SERINE_THREONINE-PROTEIN KINASE"/>
    <property type="match status" value="1"/>
</dbReference>
<keyword evidence="9" id="KW-0325">Glycoprotein</keyword>
<feature type="signal peptide" evidence="14">
    <location>
        <begin position="1"/>
        <end position="26"/>
    </location>
</feature>
<organism evidence="16 17">
    <name type="scientific">Ensete ventricosum</name>
    <name type="common">Abyssinian banana</name>
    <name type="synonym">Musa ensete</name>
    <dbReference type="NCBI Taxonomy" id="4639"/>
    <lineage>
        <taxon>Eukaryota</taxon>
        <taxon>Viridiplantae</taxon>
        <taxon>Streptophyta</taxon>
        <taxon>Embryophyta</taxon>
        <taxon>Tracheophyta</taxon>
        <taxon>Spermatophyta</taxon>
        <taxon>Magnoliopsida</taxon>
        <taxon>Liliopsida</taxon>
        <taxon>Zingiberales</taxon>
        <taxon>Musaceae</taxon>
        <taxon>Ensete</taxon>
    </lineage>
</organism>
<evidence type="ECO:0000256" key="11">
    <source>
        <dbReference type="ARBA" id="ARBA00048679"/>
    </source>
</evidence>
<gene>
    <name evidence="16" type="ORF">OPV22_003601</name>
</gene>
<dbReference type="GO" id="GO:0005886">
    <property type="term" value="C:plasma membrane"/>
    <property type="evidence" value="ECO:0007669"/>
    <property type="project" value="TreeGrafter"/>
</dbReference>
<evidence type="ECO:0000256" key="13">
    <source>
        <dbReference type="SAM" id="Phobius"/>
    </source>
</evidence>
<evidence type="ECO:0000256" key="6">
    <source>
        <dbReference type="ARBA" id="ARBA00022777"/>
    </source>
</evidence>
<reference evidence="16 17" key="1">
    <citation type="submission" date="2022-12" db="EMBL/GenBank/DDBJ databases">
        <title>Chromosome-scale assembly of the Ensete ventricosum genome.</title>
        <authorList>
            <person name="Dussert Y."/>
            <person name="Stocks J."/>
            <person name="Wendawek A."/>
            <person name="Woldeyes F."/>
            <person name="Nichols R.A."/>
            <person name="Borrell J.S."/>
        </authorList>
    </citation>
    <scope>NUCLEOTIDE SEQUENCE [LARGE SCALE GENOMIC DNA]</scope>
    <source>
        <strain evidence="17">cv. Maze</strain>
        <tissue evidence="16">Seeds</tissue>
    </source>
</reference>
<keyword evidence="17" id="KW-1185">Reference proteome</keyword>
<keyword evidence="4 14" id="KW-0732">Signal</keyword>
<keyword evidence="5" id="KW-0547">Nucleotide-binding</keyword>
<evidence type="ECO:0000256" key="12">
    <source>
        <dbReference type="SAM" id="MobiDB-lite"/>
    </source>
</evidence>
<evidence type="ECO:0000256" key="5">
    <source>
        <dbReference type="ARBA" id="ARBA00022741"/>
    </source>
</evidence>
<evidence type="ECO:0000256" key="1">
    <source>
        <dbReference type="ARBA" id="ARBA00012513"/>
    </source>
</evidence>
<proteinExistence type="predicted"/>
<evidence type="ECO:0000256" key="8">
    <source>
        <dbReference type="ARBA" id="ARBA00023157"/>
    </source>
</evidence>
<keyword evidence="13" id="KW-0812">Transmembrane</keyword>
<comment type="catalytic activity">
    <reaction evidence="11">
        <text>L-seryl-[protein] + ATP = O-phospho-L-seryl-[protein] + ADP + H(+)</text>
        <dbReference type="Rhea" id="RHEA:17989"/>
        <dbReference type="Rhea" id="RHEA-COMP:9863"/>
        <dbReference type="Rhea" id="RHEA-COMP:11604"/>
        <dbReference type="ChEBI" id="CHEBI:15378"/>
        <dbReference type="ChEBI" id="CHEBI:29999"/>
        <dbReference type="ChEBI" id="CHEBI:30616"/>
        <dbReference type="ChEBI" id="CHEBI:83421"/>
        <dbReference type="ChEBI" id="CHEBI:456216"/>
        <dbReference type="EC" id="2.7.11.1"/>
    </reaction>
</comment>
<feature type="domain" description="Protein kinase" evidence="15">
    <location>
        <begin position="129"/>
        <end position="398"/>
    </location>
</feature>
<evidence type="ECO:0000256" key="7">
    <source>
        <dbReference type="ARBA" id="ARBA00022840"/>
    </source>
</evidence>
<sequence length="398" mass="43540">MARRMRKASVLLYLLTASILCSPAIGDDTVTPARPLVDDGGTSLISDGGSFELAAADLGPESSQSHRNHVVVIIVVVSALAAFFLLSVACFVWRRKKRRNRYVGEETHEQDMDLPLYDLDTIAGATGNFSMDNKLGEGGFGPVYKGKLGVLLEIAVKRLSETSTQGLDEFKNEVTLIAKLQHRNLVRLLGCCIQAGERMLIYEYMPHGSLDSFLFDKDKGGLLDWQTRMFGGDETDARTRRVVGTYGYMSPEYAMDGIFSVKSDVFSFGVLVLEIVSGKKNRGVYQSSHHLNLLAHIWSLWNEGKGLELADGSMGQSSLPVAQVMRCIKVGLLCVQGRPEDRPTMPSVVVMLGGDSGLLPQPRQPGFILAKDPSETKSSTSKQDSSTNHVSMTMLEGR</sequence>
<dbReference type="Pfam" id="PF11883">
    <property type="entry name" value="DUF3403"/>
    <property type="match status" value="1"/>
</dbReference>
<keyword evidence="8" id="KW-1015">Disulfide bond</keyword>
<dbReference type="EMBL" id="JAQQAF010000001">
    <property type="protein sequence ID" value="KAJ8513167.1"/>
    <property type="molecule type" value="Genomic_DNA"/>
</dbReference>
<evidence type="ECO:0000256" key="14">
    <source>
        <dbReference type="SAM" id="SignalP"/>
    </source>
</evidence>
<dbReference type="InterPro" id="IPR021820">
    <property type="entry name" value="S-locus_recpt_kinase_C"/>
</dbReference>
<dbReference type="Gene3D" id="1.10.510.10">
    <property type="entry name" value="Transferase(Phosphotransferase) domain 1"/>
    <property type="match status" value="1"/>
</dbReference>
<comment type="caution">
    <text evidence="16">The sequence shown here is derived from an EMBL/GenBank/DDBJ whole genome shotgun (WGS) entry which is preliminary data.</text>
</comment>
<keyword evidence="13" id="KW-0472">Membrane</keyword>
<dbReference type="AlphaFoldDB" id="A0AAV8S116"/>
<dbReference type="SUPFAM" id="SSF56112">
    <property type="entry name" value="Protein kinase-like (PK-like)"/>
    <property type="match status" value="1"/>
</dbReference>
<feature type="chain" id="PRO_5043451501" description="non-specific serine/threonine protein kinase" evidence="14">
    <location>
        <begin position="27"/>
        <end position="398"/>
    </location>
</feature>
<dbReference type="GO" id="GO:0004674">
    <property type="term" value="F:protein serine/threonine kinase activity"/>
    <property type="evidence" value="ECO:0007669"/>
    <property type="project" value="UniProtKB-KW"/>
</dbReference>
<evidence type="ECO:0000256" key="9">
    <source>
        <dbReference type="ARBA" id="ARBA00023180"/>
    </source>
</evidence>
<dbReference type="EC" id="2.7.11.1" evidence="1"/>
<keyword evidence="13" id="KW-1133">Transmembrane helix</keyword>
<dbReference type="Pfam" id="PF07714">
    <property type="entry name" value="PK_Tyr_Ser-Thr"/>
    <property type="match status" value="2"/>
</dbReference>
<comment type="catalytic activity">
    <reaction evidence="10">
        <text>L-threonyl-[protein] + ATP = O-phospho-L-threonyl-[protein] + ADP + H(+)</text>
        <dbReference type="Rhea" id="RHEA:46608"/>
        <dbReference type="Rhea" id="RHEA-COMP:11060"/>
        <dbReference type="Rhea" id="RHEA-COMP:11605"/>
        <dbReference type="ChEBI" id="CHEBI:15378"/>
        <dbReference type="ChEBI" id="CHEBI:30013"/>
        <dbReference type="ChEBI" id="CHEBI:30616"/>
        <dbReference type="ChEBI" id="CHEBI:61977"/>
        <dbReference type="ChEBI" id="CHEBI:456216"/>
        <dbReference type="EC" id="2.7.11.1"/>
    </reaction>
</comment>
<evidence type="ECO:0000256" key="2">
    <source>
        <dbReference type="ARBA" id="ARBA00022527"/>
    </source>
</evidence>
<name>A0AAV8S116_ENSVE</name>
<accession>A0AAV8S116</accession>
<feature type="transmembrane region" description="Helical" evidence="13">
    <location>
        <begin position="70"/>
        <end position="93"/>
    </location>
</feature>
<protein>
    <recommendedName>
        <fullName evidence="1">non-specific serine/threonine protein kinase</fullName>
        <ecNumber evidence="1">2.7.11.1</ecNumber>
    </recommendedName>
</protein>
<keyword evidence="7" id="KW-0067">ATP-binding</keyword>
<dbReference type="GO" id="GO:0005524">
    <property type="term" value="F:ATP binding"/>
    <property type="evidence" value="ECO:0007669"/>
    <property type="project" value="UniProtKB-KW"/>
</dbReference>
<feature type="region of interest" description="Disordered" evidence="12">
    <location>
        <begin position="362"/>
        <end position="398"/>
    </location>
</feature>
<dbReference type="PANTHER" id="PTHR27002">
    <property type="entry name" value="RECEPTOR-LIKE SERINE/THREONINE-PROTEIN KINASE SD1-8"/>
    <property type="match status" value="1"/>
</dbReference>
<keyword evidence="3" id="KW-0808">Transferase</keyword>
<dbReference type="Gene3D" id="3.30.200.20">
    <property type="entry name" value="Phosphorylase Kinase, domain 1"/>
    <property type="match status" value="1"/>
</dbReference>
<evidence type="ECO:0000256" key="4">
    <source>
        <dbReference type="ARBA" id="ARBA00022729"/>
    </source>
</evidence>
<dbReference type="PROSITE" id="PS50011">
    <property type="entry name" value="PROTEIN_KINASE_DOM"/>
    <property type="match status" value="1"/>
</dbReference>
<dbReference type="InterPro" id="IPR000719">
    <property type="entry name" value="Prot_kinase_dom"/>
</dbReference>
<evidence type="ECO:0000256" key="10">
    <source>
        <dbReference type="ARBA" id="ARBA00047899"/>
    </source>
</evidence>
<evidence type="ECO:0000259" key="15">
    <source>
        <dbReference type="PROSITE" id="PS50011"/>
    </source>
</evidence>
<dbReference type="FunFam" id="1.10.510.10:FF:001722">
    <property type="entry name" value="G-type lectin S-receptor-like serine/threonine-protein kinase B120"/>
    <property type="match status" value="1"/>
</dbReference>
<evidence type="ECO:0000313" key="17">
    <source>
        <dbReference type="Proteomes" id="UP001222027"/>
    </source>
</evidence>
<keyword evidence="2" id="KW-0723">Serine/threonine-protein kinase</keyword>
<evidence type="ECO:0000256" key="3">
    <source>
        <dbReference type="ARBA" id="ARBA00022679"/>
    </source>
</evidence>
<dbReference type="InterPro" id="IPR011009">
    <property type="entry name" value="Kinase-like_dom_sf"/>
</dbReference>
<feature type="compositionally biased region" description="Low complexity" evidence="12">
    <location>
        <begin position="376"/>
        <end position="387"/>
    </location>
</feature>
<dbReference type="InterPro" id="IPR001245">
    <property type="entry name" value="Ser-Thr/Tyr_kinase_cat_dom"/>
</dbReference>
<keyword evidence="6" id="KW-0418">Kinase</keyword>